<dbReference type="AlphaFoldDB" id="A0AAV6VTQ9"/>
<name>A0AAV6VTQ9_9ARAC</name>
<accession>A0AAV6VTQ9</accession>
<reference evidence="1 2" key="1">
    <citation type="journal article" date="2022" name="Nat. Ecol. Evol.">
        <title>A masculinizing supergene underlies an exaggerated male reproductive morph in a spider.</title>
        <authorList>
            <person name="Hendrickx F."/>
            <person name="De Corte Z."/>
            <person name="Sonet G."/>
            <person name="Van Belleghem S.M."/>
            <person name="Kostlbacher S."/>
            <person name="Vangestel C."/>
        </authorList>
    </citation>
    <scope>NUCLEOTIDE SEQUENCE [LARGE SCALE GENOMIC DNA]</scope>
    <source>
        <strain evidence="1">W744_W776</strain>
    </source>
</reference>
<dbReference type="EMBL" id="JAFNEN010000030">
    <property type="protein sequence ID" value="KAG8199141.1"/>
    <property type="molecule type" value="Genomic_DNA"/>
</dbReference>
<evidence type="ECO:0000313" key="2">
    <source>
        <dbReference type="Proteomes" id="UP000827092"/>
    </source>
</evidence>
<comment type="caution">
    <text evidence="1">The sequence shown here is derived from an EMBL/GenBank/DDBJ whole genome shotgun (WGS) entry which is preliminary data.</text>
</comment>
<proteinExistence type="predicted"/>
<keyword evidence="2" id="KW-1185">Reference proteome</keyword>
<gene>
    <name evidence="1" type="ORF">JTE90_015976</name>
</gene>
<dbReference type="Proteomes" id="UP000827092">
    <property type="component" value="Unassembled WGS sequence"/>
</dbReference>
<protein>
    <recommendedName>
        <fullName evidence="3">MADF domain-containing protein</fullName>
    </recommendedName>
</protein>
<organism evidence="1 2">
    <name type="scientific">Oedothorax gibbosus</name>
    <dbReference type="NCBI Taxonomy" id="931172"/>
    <lineage>
        <taxon>Eukaryota</taxon>
        <taxon>Metazoa</taxon>
        <taxon>Ecdysozoa</taxon>
        <taxon>Arthropoda</taxon>
        <taxon>Chelicerata</taxon>
        <taxon>Arachnida</taxon>
        <taxon>Araneae</taxon>
        <taxon>Araneomorphae</taxon>
        <taxon>Entelegynae</taxon>
        <taxon>Araneoidea</taxon>
        <taxon>Linyphiidae</taxon>
        <taxon>Erigoninae</taxon>
        <taxon>Oedothorax</taxon>
    </lineage>
</organism>
<evidence type="ECO:0000313" key="1">
    <source>
        <dbReference type="EMBL" id="KAG8199141.1"/>
    </source>
</evidence>
<evidence type="ECO:0008006" key="3">
    <source>
        <dbReference type="Google" id="ProtNLM"/>
    </source>
</evidence>
<sequence>MTTWEKQPKKKWKGLKDSLRKNLNKLKTVSGQESRHVNPYKYTTIMSFVTPFLVNREQQSNLSSGESDEDVAVPDPVFGSPFVAQEVGGFFCLHPAS</sequence>